<name>A0AAJ2HI02_9MICO</name>
<dbReference type="SUPFAM" id="SSF56645">
    <property type="entry name" value="Acyl-CoA dehydrogenase NM domain-like"/>
    <property type="match status" value="1"/>
</dbReference>
<keyword evidence="4 5" id="KW-0274">FAD</keyword>
<dbReference type="Gene3D" id="1.10.540.10">
    <property type="entry name" value="Acyl-CoA dehydrogenase/oxidase, N-terminal domain"/>
    <property type="match status" value="1"/>
</dbReference>
<keyword evidence="3 5" id="KW-0285">Flavoprotein</keyword>
<dbReference type="InterPro" id="IPR006091">
    <property type="entry name" value="Acyl-CoA_Oxase/DH_mid-dom"/>
</dbReference>
<evidence type="ECO:0000256" key="3">
    <source>
        <dbReference type="ARBA" id="ARBA00022630"/>
    </source>
</evidence>
<dbReference type="InterPro" id="IPR036250">
    <property type="entry name" value="AcylCo_DH-like_C"/>
</dbReference>
<comment type="similarity">
    <text evidence="2 5">Belongs to the acyl-CoA dehydrogenase family.</text>
</comment>
<dbReference type="RefSeq" id="WP_310890310.1">
    <property type="nucleotide sequence ID" value="NZ_BAAAGR010000001.1"/>
</dbReference>
<dbReference type="PANTHER" id="PTHR43884:SF12">
    <property type="entry name" value="ISOVALERYL-COA DEHYDROGENASE, MITOCHONDRIAL-RELATED"/>
    <property type="match status" value="1"/>
</dbReference>
<evidence type="ECO:0000259" key="7">
    <source>
        <dbReference type="Pfam" id="PF02770"/>
    </source>
</evidence>
<sequence length="567" mass="60137">MNTPTSFAWQTAEQLDRFLGDPHDAGARMPDAQTLADDDARRFPDAAAAALNDWGLHRFYIPTAVGGDFDDALRTLLLMRQVSRRDVTAAVGHGKTLLGAVCAWTAADRSAERMAAIVSAGDPVSWGLTEEGRGSDIGRSATTARIGSDSIAVDGHKWPIGNATRGRAITVLARTAERSGPRSLSLVLVDKQEVDGATLSYRPRRPLHGIRGADISGIDFHGTRVDPDGLVGPEGHGLELVLKSLQLTRTLCAALSLGAGDHALRLVLEGSHGGGGIARRDPEAVATAVADQLLAEVVGFVGARTIQTAPEEMGLVSAFVKYLVPDAVDSSVREIGGALGAEAHLTTGRTAHFQKIARDARVVAIFDGNSVVNLNVIAGEFSSIVRAADDPAPDPGDVSAALAFDVRPTGLDLTRLRLVTRRGSTLLAALPGLASELDHDLTPPDIRAAVNALAAAFDDMIAEARGAERASRPPVEQFALAERFAFAFAGAAALAVHRAARARMDTPLWDDDLWLRAVLHRVCRRLGVSPPEQRSYARQLAATSEALIQSGQTVSLLPRWWNDRGTT</sequence>
<dbReference type="EMBL" id="JAHWXH010000001">
    <property type="protein sequence ID" value="MDS0244221.1"/>
    <property type="molecule type" value="Genomic_DNA"/>
</dbReference>
<evidence type="ECO:0000256" key="5">
    <source>
        <dbReference type="RuleBase" id="RU362125"/>
    </source>
</evidence>
<dbReference type="Gene3D" id="1.20.140.10">
    <property type="entry name" value="Butyryl-CoA Dehydrogenase, subunit A, domain 3"/>
    <property type="match status" value="1"/>
</dbReference>
<organism evidence="8 9">
    <name type="scientific">Microbacterium aurantiacum</name>
    <dbReference type="NCBI Taxonomy" id="162393"/>
    <lineage>
        <taxon>Bacteria</taxon>
        <taxon>Bacillati</taxon>
        <taxon>Actinomycetota</taxon>
        <taxon>Actinomycetes</taxon>
        <taxon>Micrococcales</taxon>
        <taxon>Microbacteriaceae</taxon>
        <taxon>Microbacterium</taxon>
    </lineage>
</organism>
<evidence type="ECO:0000259" key="6">
    <source>
        <dbReference type="Pfam" id="PF00441"/>
    </source>
</evidence>
<dbReference type="InterPro" id="IPR037069">
    <property type="entry name" value="AcylCoA_DH/ox_N_sf"/>
</dbReference>
<dbReference type="GO" id="GO:0046359">
    <property type="term" value="P:butyrate catabolic process"/>
    <property type="evidence" value="ECO:0007669"/>
    <property type="project" value="TreeGrafter"/>
</dbReference>
<dbReference type="Pfam" id="PF00441">
    <property type="entry name" value="Acyl-CoA_dh_1"/>
    <property type="match status" value="1"/>
</dbReference>
<dbReference type="Pfam" id="PF02770">
    <property type="entry name" value="Acyl-CoA_dh_M"/>
    <property type="match status" value="1"/>
</dbReference>
<evidence type="ECO:0000256" key="2">
    <source>
        <dbReference type="ARBA" id="ARBA00009347"/>
    </source>
</evidence>
<dbReference type="Proteomes" id="UP001183582">
    <property type="component" value="Unassembled WGS sequence"/>
</dbReference>
<gene>
    <name evidence="8" type="ORF">KZC50_01185</name>
</gene>
<proteinExistence type="inferred from homology"/>
<feature type="domain" description="Acyl-CoA oxidase/dehydrogenase middle" evidence="7">
    <location>
        <begin position="127"/>
        <end position="221"/>
    </location>
</feature>
<dbReference type="InterPro" id="IPR009075">
    <property type="entry name" value="AcylCo_DH/oxidase_C"/>
</dbReference>
<keyword evidence="5" id="KW-0560">Oxidoreductase</keyword>
<dbReference type="GO" id="GO:0050660">
    <property type="term" value="F:flavin adenine dinucleotide binding"/>
    <property type="evidence" value="ECO:0007669"/>
    <property type="project" value="InterPro"/>
</dbReference>
<comment type="caution">
    <text evidence="8">The sequence shown here is derived from an EMBL/GenBank/DDBJ whole genome shotgun (WGS) entry which is preliminary data.</text>
</comment>
<dbReference type="GO" id="GO:0003995">
    <property type="term" value="F:acyl-CoA dehydrogenase activity"/>
    <property type="evidence" value="ECO:0007669"/>
    <property type="project" value="TreeGrafter"/>
</dbReference>
<dbReference type="InterPro" id="IPR046373">
    <property type="entry name" value="Acyl-CoA_Oxase/DH_mid-dom_sf"/>
</dbReference>
<dbReference type="AlphaFoldDB" id="A0AAJ2HI02"/>
<dbReference type="GO" id="GO:0033539">
    <property type="term" value="P:fatty acid beta-oxidation using acyl-CoA dehydrogenase"/>
    <property type="evidence" value="ECO:0007669"/>
    <property type="project" value="TreeGrafter"/>
</dbReference>
<evidence type="ECO:0000313" key="8">
    <source>
        <dbReference type="EMBL" id="MDS0244221.1"/>
    </source>
</evidence>
<dbReference type="CDD" id="cd00567">
    <property type="entry name" value="ACAD"/>
    <property type="match status" value="1"/>
</dbReference>
<dbReference type="Gene3D" id="2.40.110.10">
    <property type="entry name" value="Butyryl-CoA Dehydrogenase, subunit A, domain 2"/>
    <property type="match status" value="1"/>
</dbReference>
<dbReference type="InterPro" id="IPR009100">
    <property type="entry name" value="AcylCoA_DH/oxidase_NM_dom_sf"/>
</dbReference>
<feature type="domain" description="Acyl-CoA dehydrogenase/oxidase C-terminal" evidence="6">
    <location>
        <begin position="235"/>
        <end position="378"/>
    </location>
</feature>
<protein>
    <submittedName>
        <fullName evidence="8">Acyl-CoA dehydrogenase</fullName>
    </submittedName>
</protein>
<reference evidence="8 9" key="1">
    <citation type="submission" date="2021-06" db="EMBL/GenBank/DDBJ databases">
        <title>Genome-based taxonomic framework of Microbacterium strains isolated from marine environment, the description of four new species and reclassification of four preexisting species.</title>
        <authorList>
            <person name="Lee S.D."/>
            <person name="Kim S.-M."/>
            <person name="Byeon Y.-S."/>
            <person name="Yang H.L."/>
            <person name="Kim I.S."/>
        </authorList>
    </citation>
    <scope>NUCLEOTIDE SEQUENCE [LARGE SCALE GENOMIC DNA]</scope>
    <source>
        <strain evidence="8 9">KACC 20514</strain>
    </source>
</reference>
<evidence type="ECO:0000313" key="9">
    <source>
        <dbReference type="Proteomes" id="UP001183582"/>
    </source>
</evidence>
<dbReference type="PANTHER" id="PTHR43884">
    <property type="entry name" value="ACYL-COA DEHYDROGENASE"/>
    <property type="match status" value="1"/>
</dbReference>
<accession>A0AAJ2HI02</accession>
<dbReference type="SUPFAM" id="SSF47203">
    <property type="entry name" value="Acyl-CoA dehydrogenase C-terminal domain-like"/>
    <property type="match status" value="1"/>
</dbReference>
<comment type="cofactor">
    <cofactor evidence="1 5">
        <name>FAD</name>
        <dbReference type="ChEBI" id="CHEBI:57692"/>
    </cofactor>
</comment>
<evidence type="ECO:0000256" key="1">
    <source>
        <dbReference type="ARBA" id="ARBA00001974"/>
    </source>
</evidence>
<evidence type="ECO:0000256" key="4">
    <source>
        <dbReference type="ARBA" id="ARBA00022827"/>
    </source>
</evidence>
<dbReference type="GeneID" id="301456797"/>